<comment type="caution">
    <text evidence="6">The sequence shown here is derived from an EMBL/GenBank/DDBJ whole genome shotgun (WGS) entry which is preliminary data.</text>
</comment>
<dbReference type="SUPFAM" id="SSF53335">
    <property type="entry name" value="S-adenosyl-L-methionine-dependent methyltransferases"/>
    <property type="match status" value="1"/>
</dbReference>
<protein>
    <submittedName>
        <fullName evidence="6">Methyltransferase type 11 domain protein</fullName>
        <ecNumber evidence="6">2.1.1.-</ecNumber>
    </submittedName>
</protein>
<dbReference type="InterPro" id="IPR029063">
    <property type="entry name" value="SAM-dependent_MTases_sf"/>
</dbReference>
<sequence>MLSETFSKAASIYDKKIRQNFINLYIRDREVSTLLKYYTKGKKVLEIGCGTGEECRRFIQATGASVVGLDISQGMIDFAFQKMTQSGLEGQFTGICSPASKCSTLNEKFGTI</sequence>
<dbReference type="PANTHER" id="PTHR43667">
    <property type="entry name" value="CYCLOPROPANE-FATTY-ACYL-PHOSPHOLIPID SYNTHASE"/>
    <property type="match status" value="1"/>
</dbReference>
<evidence type="ECO:0000256" key="4">
    <source>
        <dbReference type="ARBA" id="ARBA00023098"/>
    </source>
</evidence>
<dbReference type="InterPro" id="IPR041698">
    <property type="entry name" value="Methyltransf_25"/>
</dbReference>
<proteinExistence type="predicted"/>
<dbReference type="GO" id="GO:0008168">
    <property type="term" value="F:methyltransferase activity"/>
    <property type="evidence" value="ECO:0007669"/>
    <property type="project" value="UniProtKB-KW"/>
</dbReference>
<dbReference type="EC" id="2.1.1.-" evidence="6"/>
<dbReference type="CDD" id="cd02440">
    <property type="entry name" value="AdoMet_MTases"/>
    <property type="match status" value="1"/>
</dbReference>
<evidence type="ECO:0000256" key="2">
    <source>
        <dbReference type="ARBA" id="ARBA00022679"/>
    </source>
</evidence>
<gene>
    <name evidence="6" type="ORF">B1A_01072</name>
</gene>
<evidence type="ECO:0000313" key="6">
    <source>
        <dbReference type="EMBL" id="EQD80260.1"/>
    </source>
</evidence>
<keyword evidence="1 6" id="KW-0489">Methyltransferase</keyword>
<dbReference type="InterPro" id="IPR050723">
    <property type="entry name" value="CFA/CMAS"/>
</dbReference>
<feature type="domain" description="Methyltransferase" evidence="5">
    <location>
        <begin position="44"/>
        <end position="109"/>
    </location>
</feature>
<accession>T1DE00</accession>
<dbReference type="GO" id="GO:0032259">
    <property type="term" value="P:methylation"/>
    <property type="evidence" value="ECO:0007669"/>
    <property type="project" value="UniProtKB-KW"/>
</dbReference>
<evidence type="ECO:0000256" key="3">
    <source>
        <dbReference type="ARBA" id="ARBA00022691"/>
    </source>
</evidence>
<dbReference type="Pfam" id="PF13649">
    <property type="entry name" value="Methyltransf_25"/>
    <property type="match status" value="1"/>
</dbReference>
<keyword evidence="4" id="KW-0443">Lipid metabolism</keyword>
<name>T1DE00_9ZZZZ</name>
<dbReference type="PANTHER" id="PTHR43667:SF1">
    <property type="entry name" value="CYCLOPROPANE-FATTY-ACYL-PHOSPHOLIPID SYNTHASE"/>
    <property type="match status" value="1"/>
</dbReference>
<dbReference type="GO" id="GO:0006629">
    <property type="term" value="P:lipid metabolic process"/>
    <property type="evidence" value="ECO:0007669"/>
    <property type="project" value="UniProtKB-KW"/>
</dbReference>
<feature type="non-terminal residue" evidence="6">
    <location>
        <position position="112"/>
    </location>
</feature>
<reference evidence="6" key="2">
    <citation type="journal article" date="2014" name="ISME J.">
        <title>Microbial stratification in low pH oxic and suboxic macroscopic growths along an acid mine drainage.</title>
        <authorList>
            <person name="Mendez-Garcia C."/>
            <person name="Mesa V."/>
            <person name="Sprenger R.R."/>
            <person name="Richter M."/>
            <person name="Diez M.S."/>
            <person name="Solano J."/>
            <person name="Bargiela R."/>
            <person name="Golyshina O.V."/>
            <person name="Manteca A."/>
            <person name="Ramos J.L."/>
            <person name="Gallego J.R."/>
            <person name="Llorente I."/>
            <person name="Martins Dos Santos V.A."/>
            <person name="Jensen O.N."/>
            <person name="Pelaez A.I."/>
            <person name="Sanchez J."/>
            <person name="Ferrer M."/>
        </authorList>
    </citation>
    <scope>NUCLEOTIDE SEQUENCE</scope>
</reference>
<organism evidence="6">
    <name type="scientific">mine drainage metagenome</name>
    <dbReference type="NCBI Taxonomy" id="410659"/>
    <lineage>
        <taxon>unclassified sequences</taxon>
        <taxon>metagenomes</taxon>
        <taxon>ecological metagenomes</taxon>
    </lineage>
</organism>
<evidence type="ECO:0000259" key="5">
    <source>
        <dbReference type="Pfam" id="PF13649"/>
    </source>
</evidence>
<dbReference type="Gene3D" id="3.40.50.150">
    <property type="entry name" value="Vaccinia Virus protein VP39"/>
    <property type="match status" value="1"/>
</dbReference>
<keyword evidence="3" id="KW-0949">S-adenosyl-L-methionine</keyword>
<keyword evidence="2 6" id="KW-0808">Transferase</keyword>
<dbReference type="EMBL" id="AUZX01000812">
    <property type="protein sequence ID" value="EQD80260.1"/>
    <property type="molecule type" value="Genomic_DNA"/>
</dbReference>
<reference evidence="6" key="1">
    <citation type="submission" date="2013-08" db="EMBL/GenBank/DDBJ databases">
        <authorList>
            <person name="Mendez C."/>
            <person name="Richter M."/>
            <person name="Ferrer M."/>
            <person name="Sanchez J."/>
        </authorList>
    </citation>
    <scope>NUCLEOTIDE SEQUENCE</scope>
</reference>
<evidence type="ECO:0000256" key="1">
    <source>
        <dbReference type="ARBA" id="ARBA00022603"/>
    </source>
</evidence>
<dbReference type="AlphaFoldDB" id="T1DE00"/>